<reference evidence="1 2" key="1">
    <citation type="submission" date="2016-10" db="EMBL/GenBank/DDBJ databases">
        <authorList>
            <person name="de Groot N.N."/>
        </authorList>
    </citation>
    <scope>NUCLEOTIDE SEQUENCE [LARGE SCALE GENOMIC DNA]</scope>
    <source>
        <strain evidence="1 2">CGMCC 4.6858</strain>
    </source>
</reference>
<keyword evidence="2" id="KW-1185">Reference proteome</keyword>
<dbReference type="RefSeq" id="WP_139175710.1">
    <property type="nucleotide sequence ID" value="NZ_FMZM01000012.1"/>
</dbReference>
<organism evidence="1 2">
    <name type="scientific">Nocardioides lianchengensis</name>
    <dbReference type="NCBI Taxonomy" id="1045774"/>
    <lineage>
        <taxon>Bacteria</taxon>
        <taxon>Bacillati</taxon>
        <taxon>Actinomycetota</taxon>
        <taxon>Actinomycetes</taxon>
        <taxon>Propionibacteriales</taxon>
        <taxon>Nocardioidaceae</taxon>
        <taxon>Nocardioides</taxon>
    </lineage>
</organism>
<proteinExistence type="predicted"/>
<dbReference type="Proteomes" id="UP000199034">
    <property type="component" value="Unassembled WGS sequence"/>
</dbReference>
<gene>
    <name evidence="1" type="ORF">SAMN05421872_11250</name>
</gene>
<protein>
    <submittedName>
        <fullName evidence="1">Uncharacterized protein</fullName>
    </submittedName>
</protein>
<sequence length="97" mass="10512">MSRPVLEVEFCGPGSLVRGYGSRALVEAVAGKPPVWISRLRGWSCQEKTARNVVALAETQGYDVLITAQRTRKAHLFAVLSAAPPPRAPVNRDGGLW</sequence>
<evidence type="ECO:0000313" key="1">
    <source>
        <dbReference type="EMBL" id="SDD89796.1"/>
    </source>
</evidence>
<dbReference type="EMBL" id="FMZM01000012">
    <property type="protein sequence ID" value="SDD89796.1"/>
    <property type="molecule type" value="Genomic_DNA"/>
</dbReference>
<dbReference type="OrthoDB" id="323926at2"/>
<name>A0A1G6YJS6_9ACTN</name>
<dbReference type="STRING" id="1045774.SAMN05421872_11250"/>
<evidence type="ECO:0000313" key="2">
    <source>
        <dbReference type="Proteomes" id="UP000199034"/>
    </source>
</evidence>
<dbReference type="AlphaFoldDB" id="A0A1G6YJS6"/>
<accession>A0A1G6YJS6</accession>